<evidence type="ECO:0000313" key="4">
    <source>
        <dbReference type="Proteomes" id="UP000015101"/>
    </source>
</evidence>
<dbReference type="Proteomes" id="UP000015101">
    <property type="component" value="Unassembled WGS sequence"/>
</dbReference>
<protein>
    <submittedName>
        <fullName evidence="2 3">Uncharacterized protein</fullName>
    </submittedName>
</protein>
<sequence>MAPDKSVKAFNEGRGHAIERENYLADLYNPDRKLIGQARSATNKEDDGEEEEEDEEVDESSSAAAETWSGHGNGYNSPRPAYKQNDFNSYNRYNILSDMNDDINNNNGDINYAGRQQQQHGHQNHHNNSNTTCTTSNSGWLNCNSPYYKSFSMSTTNNFQKINDRDNNFGNSIHTNDITQKSFTGYKQKYTNTNSTYNAYNSNSRFQNNKHRYNNPNYNRHHHDTNQGTLHDDVTSDVNVIPPYSKKQRQF</sequence>
<evidence type="ECO:0000256" key="1">
    <source>
        <dbReference type="SAM" id="MobiDB-lite"/>
    </source>
</evidence>
<dbReference type="AlphaFoldDB" id="T1F8M4"/>
<dbReference type="HOGENOM" id="CLU_1108120_0_0_1"/>
<evidence type="ECO:0000313" key="3">
    <source>
        <dbReference type="EnsemblMetazoa" id="HelroP174929"/>
    </source>
</evidence>
<evidence type="ECO:0000313" key="2">
    <source>
        <dbReference type="EMBL" id="ESO01374.1"/>
    </source>
</evidence>
<organism evidence="3 4">
    <name type="scientific">Helobdella robusta</name>
    <name type="common">Californian leech</name>
    <dbReference type="NCBI Taxonomy" id="6412"/>
    <lineage>
        <taxon>Eukaryota</taxon>
        <taxon>Metazoa</taxon>
        <taxon>Spiralia</taxon>
        <taxon>Lophotrochozoa</taxon>
        <taxon>Annelida</taxon>
        <taxon>Clitellata</taxon>
        <taxon>Hirudinea</taxon>
        <taxon>Rhynchobdellida</taxon>
        <taxon>Glossiphoniidae</taxon>
        <taxon>Helobdella</taxon>
    </lineage>
</organism>
<keyword evidence="4" id="KW-1185">Reference proteome</keyword>
<reference evidence="4" key="1">
    <citation type="submission" date="2012-12" db="EMBL/GenBank/DDBJ databases">
        <authorList>
            <person name="Hellsten U."/>
            <person name="Grimwood J."/>
            <person name="Chapman J.A."/>
            <person name="Shapiro H."/>
            <person name="Aerts A."/>
            <person name="Otillar R.P."/>
            <person name="Terry A.Y."/>
            <person name="Boore J.L."/>
            <person name="Simakov O."/>
            <person name="Marletaz F."/>
            <person name="Cho S.-J."/>
            <person name="Edsinger-Gonzales E."/>
            <person name="Havlak P."/>
            <person name="Kuo D.-H."/>
            <person name="Larsson T."/>
            <person name="Lv J."/>
            <person name="Arendt D."/>
            <person name="Savage R."/>
            <person name="Osoegawa K."/>
            <person name="de Jong P."/>
            <person name="Lindberg D.R."/>
            <person name="Seaver E.C."/>
            <person name="Weisblat D.A."/>
            <person name="Putnam N.H."/>
            <person name="Grigoriev I.V."/>
            <person name="Rokhsar D.S."/>
        </authorList>
    </citation>
    <scope>NUCLEOTIDE SEQUENCE</scope>
</reference>
<feature type="compositionally biased region" description="Acidic residues" evidence="1">
    <location>
        <begin position="46"/>
        <end position="59"/>
    </location>
</feature>
<proteinExistence type="predicted"/>
<name>T1F8M4_HELRO</name>
<feature type="region of interest" description="Disordered" evidence="1">
    <location>
        <begin position="106"/>
        <end position="134"/>
    </location>
</feature>
<dbReference type="GeneID" id="20205173"/>
<feature type="region of interest" description="Disordered" evidence="1">
    <location>
        <begin position="198"/>
        <end position="251"/>
    </location>
</feature>
<gene>
    <name evidence="3" type="primary">20205173</name>
    <name evidence="2" type="ORF">HELRODRAFT_174929</name>
</gene>
<dbReference type="CTD" id="20205173"/>
<feature type="region of interest" description="Disordered" evidence="1">
    <location>
        <begin position="1"/>
        <end position="22"/>
    </location>
</feature>
<reference evidence="3" key="3">
    <citation type="submission" date="2015-06" db="UniProtKB">
        <authorList>
            <consortium name="EnsemblMetazoa"/>
        </authorList>
    </citation>
    <scope>IDENTIFICATION</scope>
</reference>
<dbReference type="InParanoid" id="T1F8M4"/>
<feature type="compositionally biased region" description="Basic residues" evidence="1">
    <location>
        <begin position="208"/>
        <end position="223"/>
    </location>
</feature>
<feature type="region of interest" description="Disordered" evidence="1">
    <location>
        <begin position="36"/>
        <end position="83"/>
    </location>
</feature>
<dbReference type="EnsemblMetazoa" id="HelroT174929">
    <property type="protein sequence ID" value="HelroP174929"/>
    <property type="gene ID" value="HelroG174929"/>
</dbReference>
<dbReference type="EMBL" id="AMQM01005080">
    <property type="status" value="NOT_ANNOTATED_CDS"/>
    <property type="molecule type" value="Genomic_DNA"/>
</dbReference>
<dbReference type="RefSeq" id="XP_009020610.1">
    <property type="nucleotide sequence ID" value="XM_009022362.1"/>
</dbReference>
<accession>T1F8M4</accession>
<reference evidence="2 4" key="2">
    <citation type="journal article" date="2013" name="Nature">
        <title>Insights into bilaterian evolution from three spiralian genomes.</title>
        <authorList>
            <person name="Simakov O."/>
            <person name="Marletaz F."/>
            <person name="Cho S.J."/>
            <person name="Edsinger-Gonzales E."/>
            <person name="Havlak P."/>
            <person name="Hellsten U."/>
            <person name="Kuo D.H."/>
            <person name="Larsson T."/>
            <person name="Lv J."/>
            <person name="Arendt D."/>
            <person name="Savage R."/>
            <person name="Osoegawa K."/>
            <person name="de Jong P."/>
            <person name="Grimwood J."/>
            <person name="Chapman J.A."/>
            <person name="Shapiro H."/>
            <person name="Aerts A."/>
            <person name="Otillar R.P."/>
            <person name="Terry A.Y."/>
            <person name="Boore J.L."/>
            <person name="Grigoriev I.V."/>
            <person name="Lindberg D.R."/>
            <person name="Seaver E.C."/>
            <person name="Weisblat D.A."/>
            <person name="Putnam N.H."/>
            <person name="Rokhsar D.S."/>
        </authorList>
    </citation>
    <scope>NUCLEOTIDE SEQUENCE</scope>
</reference>
<dbReference type="KEGG" id="hro:HELRODRAFT_174929"/>
<dbReference type="EMBL" id="KB096785">
    <property type="protein sequence ID" value="ESO01374.1"/>
    <property type="molecule type" value="Genomic_DNA"/>
</dbReference>